<evidence type="ECO:0000259" key="1">
    <source>
        <dbReference type="Pfam" id="PF00149"/>
    </source>
</evidence>
<dbReference type="PANTHER" id="PTHR42850">
    <property type="entry name" value="METALLOPHOSPHOESTERASE"/>
    <property type="match status" value="1"/>
</dbReference>
<keyword evidence="2" id="KW-0614">Plasmid</keyword>
<dbReference type="HOGENOM" id="CLU_023125_4_1_5"/>
<dbReference type="GO" id="GO:0005737">
    <property type="term" value="C:cytoplasm"/>
    <property type="evidence" value="ECO:0007669"/>
    <property type="project" value="TreeGrafter"/>
</dbReference>
<dbReference type="KEGG" id="rga:RGR602_PC01527"/>
<evidence type="ECO:0000313" key="3">
    <source>
        <dbReference type="Proteomes" id="UP000031368"/>
    </source>
</evidence>
<accession>A0A0B4XFY5</accession>
<gene>
    <name evidence="2" type="ORF">RGR602_PC01527</name>
</gene>
<protein>
    <submittedName>
        <fullName evidence="2">Metallophosphoesterase protein</fullName>
    </submittedName>
</protein>
<dbReference type="InterPro" id="IPR050126">
    <property type="entry name" value="Ap4A_hydrolase"/>
</dbReference>
<dbReference type="AlphaFoldDB" id="A0A0B4XFY5"/>
<feature type="domain" description="Calcineurin-like phosphoesterase" evidence="1">
    <location>
        <begin position="22"/>
        <end position="208"/>
    </location>
</feature>
<proteinExistence type="predicted"/>
<evidence type="ECO:0000313" key="2">
    <source>
        <dbReference type="EMBL" id="AJD45553.1"/>
    </source>
</evidence>
<dbReference type="GO" id="GO:0016791">
    <property type="term" value="F:phosphatase activity"/>
    <property type="evidence" value="ECO:0007669"/>
    <property type="project" value="TreeGrafter"/>
</dbReference>
<dbReference type="Gene3D" id="3.60.21.10">
    <property type="match status" value="1"/>
</dbReference>
<dbReference type="Proteomes" id="UP000031368">
    <property type="component" value="Plasmid pRgalR602c"/>
</dbReference>
<dbReference type="GO" id="GO:0008803">
    <property type="term" value="F:bis(5'-nucleosyl)-tetraphosphatase (symmetrical) activity"/>
    <property type="evidence" value="ECO:0007669"/>
    <property type="project" value="TreeGrafter"/>
</dbReference>
<organism evidence="2 3">
    <name type="scientific">Rhizobium gallicum bv. gallicum R602sp</name>
    <dbReference type="NCBI Taxonomy" id="1041138"/>
    <lineage>
        <taxon>Bacteria</taxon>
        <taxon>Pseudomonadati</taxon>
        <taxon>Pseudomonadota</taxon>
        <taxon>Alphaproteobacteria</taxon>
        <taxon>Hyphomicrobiales</taxon>
        <taxon>Rhizobiaceae</taxon>
        <taxon>Rhizobium/Agrobacterium group</taxon>
        <taxon>Rhizobium</taxon>
    </lineage>
</organism>
<sequence length="254" mass="28217">MLVLRLSMPMRIVELASSVSRPVYAIGDVHGMASLLEVLLATIDEDAMRCGAEPRVVFLGDIVDRGPDSRRAMEIVHATLQQREGSQFILGNHDYLFREALTNHLGDPALDHWLSGLGGKSTLRSYSHRMPGWAGELPDLLLPRYAHHLALLNRAADMVIVNGYCLVHAGIDPKKPLADQDEQDLREIRERFLDVSDQFEKVVVHGHTITSSELPEIHSNRIAIDTGAYRTGRLSAVVIAGNSEPRFLYVSHSD</sequence>
<keyword evidence="3" id="KW-1185">Reference proteome</keyword>
<dbReference type="Pfam" id="PF00149">
    <property type="entry name" value="Metallophos"/>
    <property type="match status" value="1"/>
</dbReference>
<dbReference type="PANTHER" id="PTHR42850:SF4">
    <property type="entry name" value="ZINC-DEPENDENT ENDOPOLYPHOSPHATASE"/>
    <property type="match status" value="1"/>
</dbReference>
<dbReference type="EMBL" id="CP006880">
    <property type="protein sequence ID" value="AJD45553.1"/>
    <property type="molecule type" value="Genomic_DNA"/>
</dbReference>
<dbReference type="SUPFAM" id="SSF56300">
    <property type="entry name" value="Metallo-dependent phosphatases"/>
    <property type="match status" value="1"/>
</dbReference>
<geneLocation type="plasmid" evidence="2 3">
    <name>pRgalR602c</name>
</geneLocation>
<reference evidence="2 3" key="1">
    <citation type="submission" date="2013-11" db="EMBL/GenBank/DDBJ databases">
        <title>Complete genome sequence of Rhizobium gallicum bv. gallicum R602.</title>
        <authorList>
            <person name="Bustos P."/>
            <person name="Santamaria R.I."/>
            <person name="Lozano L."/>
            <person name="Acosta J.L."/>
            <person name="Ormeno-Orrillo E."/>
            <person name="Rogel M.A."/>
            <person name="Romero D."/>
            <person name="Cevallos M.A."/>
            <person name="Martinez-Romero E."/>
            <person name="Gonzalez V."/>
        </authorList>
    </citation>
    <scope>NUCLEOTIDE SEQUENCE [LARGE SCALE GENOMIC DNA]</scope>
    <source>
        <strain evidence="2 3">R602</strain>
        <plasmid evidence="2 3">pRgalR602c</plasmid>
    </source>
</reference>
<dbReference type="GO" id="GO:0110154">
    <property type="term" value="P:RNA decapping"/>
    <property type="evidence" value="ECO:0007669"/>
    <property type="project" value="TreeGrafter"/>
</dbReference>
<dbReference type="InterPro" id="IPR029052">
    <property type="entry name" value="Metallo-depent_PP-like"/>
</dbReference>
<dbReference type="InterPro" id="IPR004843">
    <property type="entry name" value="Calcineurin-like_PHP"/>
</dbReference>
<name>A0A0B4XFY5_9HYPH</name>